<reference evidence="1" key="2">
    <citation type="submission" date="2015-06" db="UniProtKB">
        <authorList>
            <consortium name="EnsemblPlants"/>
        </authorList>
    </citation>
    <scope>IDENTIFICATION</scope>
    <source>
        <strain evidence="1">DM1-3 516 R44</strain>
    </source>
</reference>
<dbReference type="Gramene" id="PGSC0003DMT400091185">
    <property type="protein sequence ID" value="PGSC0003DMT400091185"/>
    <property type="gene ID" value="PGSC0003DMG400040756"/>
</dbReference>
<accession>M1DM20</accession>
<proteinExistence type="predicted"/>
<evidence type="ECO:0000313" key="1">
    <source>
        <dbReference type="EnsemblPlants" id="PGSC0003DMT400091185"/>
    </source>
</evidence>
<reference evidence="2" key="1">
    <citation type="journal article" date="2011" name="Nature">
        <title>Genome sequence and analysis of the tuber crop potato.</title>
        <authorList>
            <consortium name="The Potato Genome Sequencing Consortium"/>
        </authorList>
    </citation>
    <scope>NUCLEOTIDE SEQUENCE [LARGE SCALE GENOMIC DNA]</scope>
    <source>
        <strain evidence="2">cv. DM1-3 516 R44</strain>
    </source>
</reference>
<dbReference type="PaxDb" id="4113-PGSC0003DMT400091185"/>
<dbReference type="InParanoid" id="M1DM20"/>
<name>M1DM20_SOLTU</name>
<dbReference type="Proteomes" id="UP000011115">
    <property type="component" value="Unassembled WGS sequence"/>
</dbReference>
<keyword evidence="2" id="KW-1185">Reference proteome</keyword>
<dbReference type="EnsemblPlants" id="PGSC0003DMT400091185">
    <property type="protein sequence ID" value="PGSC0003DMT400091185"/>
    <property type="gene ID" value="PGSC0003DMG400040756"/>
</dbReference>
<organism evidence="1 2">
    <name type="scientific">Solanum tuberosum</name>
    <name type="common">Potato</name>
    <dbReference type="NCBI Taxonomy" id="4113"/>
    <lineage>
        <taxon>Eukaryota</taxon>
        <taxon>Viridiplantae</taxon>
        <taxon>Streptophyta</taxon>
        <taxon>Embryophyta</taxon>
        <taxon>Tracheophyta</taxon>
        <taxon>Spermatophyta</taxon>
        <taxon>Magnoliopsida</taxon>
        <taxon>eudicotyledons</taxon>
        <taxon>Gunneridae</taxon>
        <taxon>Pentapetalae</taxon>
        <taxon>asterids</taxon>
        <taxon>lamiids</taxon>
        <taxon>Solanales</taxon>
        <taxon>Solanaceae</taxon>
        <taxon>Solanoideae</taxon>
        <taxon>Solaneae</taxon>
        <taxon>Solanum</taxon>
    </lineage>
</organism>
<dbReference type="AlphaFoldDB" id="M1DM20"/>
<sequence length="204" mass="22967">MAGQVIERHSIASRNISAMRRQLPFSAELILSFGAQHTGTKGIWIEERSMDTNAQKGTRQLKERSKEGLLIAYYIGRVAKWLLSRLKFRPVDMVVLNSGKSSLIKFLKMFQLQSSTKIGCLTLSLKEEVVVDILFSLVKSVARGYTKKCFADTDDCYGCGKSGQKMKNYPLQVNKGKDKRQAQPRDFGLSAPRQNIFLYSSDST</sequence>
<evidence type="ECO:0000313" key="2">
    <source>
        <dbReference type="Proteomes" id="UP000011115"/>
    </source>
</evidence>
<protein>
    <submittedName>
        <fullName evidence="1">Uncharacterized protein</fullName>
    </submittedName>
</protein>
<dbReference type="HOGENOM" id="CLU_1345252_0_0_1"/>